<protein>
    <submittedName>
        <fullName evidence="1">Uncharacterized protein</fullName>
    </submittedName>
</protein>
<gene>
    <name evidence="1" type="ORF">WA1_35655</name>
</gene>
<evidence type="ECO:0000313" key="1">
    <source>
        <dbReference type="EMBL" id="KYC38527.1"/>
    </source>
</evidence>
<dbReference type="RefSeq" id="WP_017745868.1">
    <property type="nucleotide sequence ID" value="NZ_KQ976354.1"/>
</dbReference>
<comment type="caution">
    <text evidence="1">The sequence shown here is derived from an EMBL/GenBank/DDBJ whole genome shotgun (WGS) entry which is preliminary data.</text>
</comment>
<sequence length="66" mass="7574">MRSPTLPEELPCSCFDISDRTPEVMVIYQPLEAESKTKTPQELGWKPGFFENTFSAWEGEPLVREP</sequence>
<organism evidence="1 2">
    <name type="scientific">Scytonema hofmannii PCC 7110</name>
    <dbReference type="NCBI Taxonomy" id="128403"/>
    <lineage>
        <taxon>Bacteria</taxon>
        <taxon>Bacillati</taxon>
        <taxon>Cyanobacteriota</taxon>
        <taxon>Cyanophyceae</taxon>
        <taxon>Nostocales</taxon>
        <taxon>Scytonemataceae</taxon>
        <taxon>Scytonema</taxon>
    </lineage>
</organism>
<accession>A0A139X1E0</accession>
<dbReference type="EMBL" id="ANNX02000040">
    <property type="protein sequence ID" value="KYC38527.1"/>
    <property type="molecule type" value="Genomic_DNA"/>
</dbReference>
<evidence type="ECO:0000313" key="2">
    <source>
        <dbReference type="Proteomes" id="UP000076925"/>
    </source>
</evidence>
<dbReference type="OrthoDB" id="5572510at2"/>
<dbReference type="AlphaFoldDB" id="A0A139X1E0"/>
<proteinExistence type="predicted"/>
<reference evidence="1 2" key="1">
    <citation type="journal article" date="2013" name="Genome Biol. Evol.">
        <title>Genomes of Stigonematalean cyanobacteria (subsection V) and the evolution of oxygenic photosynthesis from prokaryotes to plastids.</title>
        <authorList>
            <person name="Dagan T."/>
            <person name="Roettger M."/>
            <person name="Stucken K."/>
            <person name="Landan G."/>
            <person name="Koch R."/>
            <person name="Major P."/>
            <person name="Gould S.B."/>
            <person name="Goremykin V.V."/>
            <person name="Rippka R."/>
            <person name="Tandeau de Marsac N."/>
            <person name="Gugger M."/>
            <person name="Lockhart P.J."/>
            <person name="Allen J.F."/>
            <person name="Brune I."/>
            <person name="Maus I."/>
            <person name="Puhler A."/>
            <person name="Martin W.F."/>
        </authorList>
    </citation>
    <scope>NUCLEOTIDE SEQUENCE [LARGE SCALE GENOMIC DNA]</scope>
    <source>
        <strain evidence="1 2">PCC 7110</strain>
    </source>
</reference>
<name>A0A139X1E0_9CYAN</name>
<keyword evidence="2" id="KW-1185">Reference proteome</keyword>
<dbReference type="Proteomes" id="UP000076925">
    <property type="component" value="Unassembled WGS sequence"/>
</dbReference>